<gene>
    <name evidence="3" type="ORF">PLEI_1051</name>
</gene>
<dbReference type="SUPFAM" id="SSF141868">
    <property type="entry name" value="EAL domain-like"/>
    <property type="match status" value="1"/>
</dbReference>
<dbReference type="PANTHER" id="PTHR33121">
    <property type="entry name" value="CYCLIC DI-GMP PHOSPHODIESTERASE PDEF"/>
    <property type="match status" value="1"/>
</dbReference>
<name>X0P7Z4_PHOLE</name>
<evidence type="ECO:0000313" key="3">
    <source>
        <dbReference type="EMBL" id="GAD29403.1"/>
    </source>
</evidence>
<dbReference type="RefSeq" id="WP_023931966.1">
    <property type="nucleotide sequence ID" value="NZ_DF196810.1"/>
</dbReference>
<dbReference type="Pfam" id="PF00563">
    <property type="entry name" value="EAL"/>
    <property type="match status" value="1"/>
</dbReference>
<dbReference type="GO" id="GO:0071111">
    <property type="term" value="F:cyclic-guanylate-specific phosphodiesterase activity"/>
    <property type="evidence" value="ECO:0007669"/>
    <property type="project" value="InterPro"/>
</dbReference>
<protein>
    <submittedName>
        <fullName evidence="3">EAL domain protein</fullName>
    </submittedName>
</protein>
<dbReference type="EMBL" id="DF196810">
    <property type="protein sequence ID" value="GAD29403.1"/>
    <property type="molecule type" value="Genomic_DNA"/>
</dbReference>
<dbReference type="eggNOG" id="COG4943">
    <property type="taxonomic scope" value="Bacteria"/>
</dbReference>
<keyword evidence="1" id="KW-0472">Membrane</keyword>
<dbReference type="Gene3D" id="3.20.20.450">
    <property type="entry name" value="EAL domain"/>
    <property type="match status" value="1"/>
</dbReference>
<dbReference type="PROSITE" id="PS50883">
    <property type="entry name" value="EAL"/>
    <property type="match status" value="1"/>
</dbReference>
<dbReference type="InterPro" id="IPR035919">
    <property type="entry name" value="EAL_sf"/>
</dbReference>
<proteinExistence type="predicted"/>
<evidence type="ECO:0000259" key="2">
    <source>
        <dbReference type="PROSITE" id="PS50883"/>
    </source>
</evidence>
<accession>X0P7Z4</accession>
<dbReference type="CDD" id="cd01948">
    <property type="entry name" value="EAL"/>
    <property type="match status" value="1"/>
</dbReference>
<keyword evidence="1" id="KW-0812">Transmembrane</keyword>
<dbReference type="InterPro" id="IPR050706">
    <property type="entry name" value="Cyclic-di-GMP_PDE-like"/>
</dbReference>
<dbReference type="PANTHER" id="PTHR33121:SF56">
    <property type="entry name" value="SIGNALLING PROTEIN WITH EAL AND C2 DOMAINS"/>
    <property type="match status" value="1"/>
</dbReference>
<sequence>MNKSIWLRWRQPLIIFVLCFAGLGLIQNFIKSTLFQIDLSNRANIPLDTTDSAAVLRSLGISNLIPQLTFTCSPHDISELRMADQDSTHVHYLQLKTPKNECSVYGYVAPIDPASIINKSIKINDISISPYTNNRLIIVKHFSNGASLLAVSEPFTKLLYHSKTKRENIAITLTYKNQHITISNVNKKTTKHRLFKKDLPHNFSIEVFVTEQGINDVTKKDLYLINSVSMFALIVLCLLLGLNNNHQNTVKSMIDNGIRNKEFIPYYQPIINSVSGEIIGCETLLRWHKSNGEIIPPNAFIDIAEKNKQIYEITDLLIEQVTADIASLKDLNDQFYASINVPPHQLENQTFATKLLQKLSEHDISNHRLAIEITERTPFTDFESAKSVMQRLIDNDISIKLDDAGTGFGGFSYLQELPINTLKIDKMFIDTIGTCDVKANILNAIITFGKKANLIMIAEGVESLDQVEYLREQGVFLIQGFVYAKPMPFKDFKQFIKTCVESDNCLDCK</sequence>
<feature type="domain" description="EAL" evidence="2">
    <location>
        <begin position="247"/>
        <end position="500"/>
    </location>
</feature>
<dbReference type="InterPro" id="IPR001633">
    <property type="entry name" value="EAL_dom"/>
</dbReference>
<dbReference type="SMART" id="SM00052">
    <property type="entry name" value="EAL"/>
    <property type="match status" value="1"/>
</dbReference>
<evidence type="ECO:0000313" key="4">
    <source>
        <dbReference type="Proteomes" id="UP000030675"/>
    </source>
</evidence>
<evidence type="ECO:0000256" key="1">
    <source>
        <dbReference type="SAM" id="Phobius"/>
    </source>
</evidence>
<dbReference type="Proteomes" id="UP000030675">
    <property type="component" value="Unassembled WGS sequence"/>
</dbReference>
<dbReference type="AlphaFoldDB" id="X0P7Z4"/>
<feature type="transmembrane region" description="Helical" evidence="1">
    <location>
        <begin position="12"/>
        <end position="30"/>
    </location>
</feature>
<dbReference type="HOGENOM" id="CLU_000445_131_3_6"/>
<organism evidence="3 4">
    <name type="scientific">Photobacterium leiognathi lrivu.4.1</name>
    <dbReference type="NCBI Taxonomy" id="1248232"/>
    <lineage>
        <taxon>Bacteria</taxon>
        <taxon>Pseudomonadati</taxon>
        <taxon>Pseudomonadota</taxon>
        <taxon>Gammaproteobacteria</taxon>
        <taxon>Vibrionales</taxon>
        <taxon>Vibrionaceae</taxon>
        <taxon>Photobacterium</taxon>
    </lineage>
</organism>
<reference evidence="4" key="1">
    <citation type="submission" date="2012-12" db="EMBL/GenBank/DDBJ databases">
        <title>Genome Sequence of Photobacterium leiognathi lrivu.4.1.</title>
        <authorList>
            <person name="Urbanczyk H."/>
            <person name="Ogura Y."/>
            <person name="Hayashi T."/>
            <person name="Dunlap P.V."/>
        </authorList>
    </citation>
    <scope>NUCLEOTIDE SEQUENCE [LARGE SCALE GENOMIC DNA]</scope>
    <source>
        <strain evidence="4">lrivu.4.1</strain>
    </source>
</reference>
<keyword evidence="1" id="KW-1133">Transmembrane helix</keyword>